<evidence type="ECO:0000313" key="4">
    <source>
        <dbReference type="Proteomes" id="UP000806542"/>
    </source>
</evidence>
<sequence>MVRIYKRFLGCLVIVLFLIGMSILGNVLTVFAAGIFVDEFSSANSTKASLAFASDNVREVNSSNIYFGDSTRLTRLRADSDGYVIYKAEDISYIFVNSITHTSRVKNGPQYSYSCDNQSWTEIEPFYKYNKGYVDNNNYVVYDNYFKGFPSGTIYFRILIPQDAENGVMEYDMNFGSVKIESNGASLLDGVEEDVRIFALSEDEQVMKTTEASPYTEELRLLCGLGIFEANLLNSSENLNVRVTRGEFAKMLVELSGFSNIGFEKKAQFSDVPVSDEISESIAVVTSLNYMSGMQDGSFRPHQEVSYETALRAVLKILGYEAVIVNNDIYDLSRKLDIDLDKQKDDTITVEEMGRFLFRVIKAKPAVMSDVDSYRPDSIDYMTKRWNLVRKQGQITATRYGNITTNPAPEYDEVTVGLKQYQVMSNSLQEMLGEYIYYYAIEQDTENRIIAWWTNSSQARADIETEDICKLSEDCKQLSYYLDNGKTKNLALSDVVLIKNGERLSSFTVNDILDSEQLTITDRDQDGVLDTILVWKSKEYVVQSVATSSFMLTDQISGETLEVDPEDSERINYFLNDNMATIDSISKDCVLSIYMGNEKQYVSIYINNTTSRGIVNEINMNDGEVRVDGITHPLSKQLQTKIETGAVSEMRTGDTYLLYMNYRGEIAWFRTDGAASRYAYMMRAQLESGLDESILISVLDADGTIRECKTETRISVFIGNNGKKYTSREAFEILKNNCDNVKEDLVEGIIKYRMNSSGRITAIYLPVLDSQSEDEFSLVLDNSLNDKDDAGNMVEVSKRYISYVNAAGNSADIINDKYIFNEAQLFVVPFDRELADYRTTYSFARGDYRSGQPKYHLHLFDMNSNYSVGAVVIYESEVPESNKDVMYTSLVTVQNVVKLYDEASEEVKPALEIVDRTGTANTYKINENLKQSSNNINGRRVLIEELNAGDVLQIGLNTENELIKFNVIYKNNLDWLYGASGGGTACSTYSEYYFLYGTVKINNAPYLLIEGNGYEKMLKVTSAKFTIYDIDSQSIEAASINDLYPGDKVIVRSQRTTAQDVVIIRNS</sequence>
<dbReference type="EMBL" id="JADCKB010000031">
    <property type="protein sequence ID" value="MBE5041021.1"/>
    <property type="molecule type" value="Genomic_DNA"/>
</dbReference>
<reference evidence="3" key="1">
    <citation type="submission" date="2020-10" db="EMBL/GenBank/DDBJ databases">
        <title>ChiBAC.</title>
        <authorList>
            <person name="Zenner C."/>
            <person name="Hitch T.C.A."/>
            <person name="Clavel T."/>
        </authorList>
    </citation>
    <scope>NUCLEOTIDE SEQUENCE</scope>
    <source>
        <strain evidence="3">DSM 107454</strain>
    </source>
</reference>
<name>A0A9D5R929_9FIRM</name>
<organism evidence="3 4">
    <name type="scientific">Ructibacterium gallinarum</name>
    <dbReference type="NCBI Taxonomy" id="2779355"/>
    <lineage>
        <taxon>Bacteria</taxon>
        <taxon>Bacillati</taxon>
        <taxon>Bacillota</taxon>
        <taxon>Clostridia</taxon>
        <taxon>Eubacteriales</taxon>
        <taxon>Oscillospiraceae</taxon>
        <taxon>Ructibacterium</taxon>
    </lineage>
</organism>
<dbReference type="Pfam" id="PF00395">
    <property type="entry name" value="SLH"/>
    <property type="match status" value="1"/>
</dbReference>
<dbReference type="RefSeq" id="WP_226393560.1">
    <property type="nucleotide sequence ID" value="NZ_JADCKB010000031.1"/>
</dbReference>
<dbReference type="PROSITE" id="PS51272">
    <property type="entry name" value="SLH"/>
    <property type="match status" value="1"/>
</dbReference>
<proteinExistence type="predicted"/>
<protein>
    <submittedName>
        <fullName evidence="3">S-layer homology domain-containing protein</fullName>
    </submittedName>
</protein>
<keyword evidence="1" id="KW-0677">Repeat</keyword>
<dbReference type="InterPro" id="IPR001119">
    <property type="entry name" value="SLH_dom"/>
</dbReference>
<evidence type="ECO:0000256" key="1">
    <source>
        <dbReference type="ARBA" id="ARBA00022737"/>
    </source>
</evidence>
<gene>
    <name evidence="3" type="ORF">INF28_11185</name>
</gene>
<keyword evidence="4" id="KW-1185">Reference proteome</keyword>
<dbReference type="Proteomes" id="UP000806542">
    <property type="component" value="Unassembled WGS sequence"/>
</dbReference>
<dbReference type="AlphaFoldDB" id="A0A9D5R929"/>
<comment type="caution">
    <text evidence="3">The sequence shown here is derived from an EMBL/GenBank/DDBJ whole genome shotgun (WGS) entry which is preliminary data.</text>
</comment>
<accession>A0A9D5R929</accession>
<evidence type="ECO:0000259" key="2">
    <source>
        <dbReference type="PROSITE" id="PS51272"/>
    </source>
</evidence>
<evidence type="ECO:0000313" key="3">
    <source>
        <dbReference type="EMBL" id="MBE5041021.1"/>
    </source>
</evidence>
<feature type="domain" description="SLH" evidence="2">
    <location>
        <begin position="265"/>
        <end position="328"/>
    </location>
</feature>